<dbReference type="GO" id="GO:0005975">
    <property type="term" value="P:carbohydrate metabolic process"/>
    <property type="evidence" value="ECO:0007669"/>
    <property type="project" value="InterPro"/>
</dbReference>
<dbReference type="Gene3D" id="3.20.20.80">
    <property type="entry name" value="Glycosidases"/>
    <property type="match status" value="1"/>
</dbReference>
<proteinExistence type="predicted"/>
<name>A0A5C4JMG7_9HYPH</name>
<keyword evidence="1" id="KW-0378">Hydrolase</keyword>
<dbReference type="PANTHER" id="PTHR10357">
    <property type="entry name" value="ALPHA-AMYLASE FAMILY MEMBER"/>
    <property type="match status" value="1"/>
</dbReference>
<dbReference type="Proteomes" id="UP000307874">
    <property type="component" value="Unassembled WGS sequence"/>
</dbReference>
<evidence type="ECO:0000313" key="5">
    <source>
        <dbReference type="EMBL" id="TNB46520.1"/>
    </source>
</evidence>
<accession>A0A5C4JMG7</accession>
<dbReference type="PANTHER" id="PTHR10357:SF210">
    <property type="entry name" value="MALTODEXTRIN GLUCOSIDASE"/>
    <property type="match status" value="1"/>
</dbReference>
<dbReference type="Pfam" id="PF00128">
    <property type="entry name" value="Alpha-amylase"/>
    <property type="match status" value="1"/>
</dbReference>
<evidence type="ECO:0000256" key="1">
    <source>
        <dbReference type="ARBA" id="ARBA00022801"/>
    </source>
</evidence>
<dbReference type="InterPro" id="IPR017853">
    <property type="entry name" value="GH"/>
</dbReference>
<comment type="caution">
    <text evidence="5">The sequence shown here is derived from an EMBL/GenBank/DDBJ whole genome shotgun (WGS) entry which is preliminary data.</text>
</comment>
<gene>
    <name evidence="5" type="ORF">FF124_17575</name>
</gene>
<evidence type="ECO:0000259" key="4">
    <source>
        <dbReference type="Pfam" id="PF00128"/>
    </source>
</evidence>
<dbReference type="InterPro" id="IPR006047">
    <property type="entry name" value="GH13_cat_dom"/>
</dbReference>
<feature type="region of interest" description="Disordered" evidence="3">
    <location>
        <begin position="180"/>
        <end position="209"/>
    </location>
</feature>
<evidence type="ECO:0000313" key="6">
    <source>
        <dbReference type="Proteomes" id="UP000307874"/>
    </source>
</evidence>
<dbReference type="OrthoDB" id="9805159at2"/>
<evidence type="ECO:0000256" key="3">
    <source>
        <dbReference type="SAM" id="MobiDB-lite"/>
    </source>
</evidence>
<keyword evidence="6" id="KW-1185">Reference proteome</keyword>
<organism evidence="5 6">
    <name type="scientific">Martelella lutilitoris</name>
    <dbReference type="NCBI Taxonomy" id="2583532"/>
    <lineage>
        <taxon>Bacteria</taxon>
        <taxon>Pseudomonadati</taxon>
        <taxon>Pseudomonadota</taxon>
        <taxon>Alphaproteobacteria</taxon>
        <taxon>Hyphomicrobiales</taxon>
        <taxon>Aurantimonadaceae</taxon>
        <taxon>Martelella</taxon>
    </lineage>
</organism>
<dbReference type="SUPFAM" id="SSF51445">
    <property type="entry name" value="(Trans)glycosidases"/>
    <property type="match status" value="1"/>
</dbReference>
<dbReference type="AlphaFoldDB" id="A0A5C4JMG7"/>
<keyword evidence="2" id="KW-0326">Glycosidase</keyword>
<evidence type="ECO:0000256" key="2">
    <source>
        <dbReference type="ARBA" id="ARBA00023295"/>
    </source>
</evidence>
<dbReference type="GO" id="GO:0016798">
    <property type="term" value="F:hydrolase activity, acting on glycosyl bonds"/>
    <property type="evidence" value="ECO:0007669"/>
    <property type="project" value="UniProtKB-KW"/>
</dbReference>
<protein>
    <recommendedName>
        <fullName evidence="4">Glycosyl hydrolase family 13 catalytic domain-containing protein</fullName>
    </recommendedName>
</protein>
<reference evidence="5 6" key="1">
    <citation type="submission" date="2019-06" db="EMBL/GenBank/DDBJ databases">
        <title>Martelella lutilitoris sp. nov., isolated from a tidal mudflat.</title>
        <authorList>
            <person name="Kim Y.-J."/>
        </authorList>
    </citation>
    <scope>NUCLEOTIDE SEQUENCE [LARGE SCALE GENOMIC DNA]</scope>
    <source>
        <strain evidence="5 6">GH2-6</strain>
    </source>
</reference>
<feature type="domain" description="Glycosyl hydrolase family 13 catalytic" evidence="4">
    <location>
        <begin position="26"/>
        <end position="132"/>
    </location>
</feature>
<sequence>MGRAMFTIIGAMAELESSLISERVTTDHFRNDPRLGDDGDFDRLVAEAQARGLRVVLDGVFNLVGRSHPFVRDALEHGGSSPRASWFRYTPEGELATFEGHHGLVALNGENPEVEDYVRRVMLHWLDRGIAGRHGADHAAQTLVSRPHGLALQRYGKGQRRRHRMVARRWNGLIAVRRTTLPSPDRSGISPGQSRSRSASRDRRRHRSC</sequence>
<dbReference type="EMBL" id="VCLB01000010">
    <property type="protein sequence ID" value="TNB46520.1"/>
    <property type="molecule type" value="Genomic_DNA"/>
</dbReference>